<dbReference type="InterPro" id="IPR016024">
    <property type="entry name" value="ARM-type_fold"/>
</dbReference>
<evidence type="ECO:0000313" key="12">
    <source>
        <dbReference type="Proteomes" id="UP000297595"/>
    </source>
</evidence>
<dbReference type="InterPro" id="IPR038737">
    <property type="entry name" value="SF3b_su1-like"/>
</dbReference>
<evidence type="ECO:0000256" key="8">
    <source>
        <dbReference type="SAM" id="MobiDB-lite"/>
    </source>
</evidence>
<dbReference type="Pfam" id="PF08920">
    <property type="entry name" value="SF3b1"/>
    <property type="match status" value="1"/>
</dbReference>
<dbReference type="FunFam" id="1.25.10.10:FF:000066">
    <property type="entry name" value="Splicing factor 3B subunit 1"/>
    <property type="match status" value="1"/>
</dbReference>
<dbReference type="AlphaFoldDB" id="A0A7C8KXX0"/>
<evidence type="ECO:0000256" key="1">
    <source>
        <dbReference type="ARBA" id="ARBA00004123"/>
    </source>
</evidence>
<dbReference type="Proteomes" id="UP000297595">
    <property type="component" value="Unassembled WGS sequence"/>
</dbReference>
<dbReference type="Gene3D" id="1.25.10.10">
    <property type="entry name" value="Leucine-rich Repeat Variant"/>
    <property type="match status" value="3"/>
</dbReference>
<feature type="region of interest" description="Disordered" evidence="8">
    <location>
        <begin position="93"/>
        <end position="259"/>
    </location>
</feature>
<feature type="compositionally biased region" description="Basic and acidic residues" evidence="8">
    <location>
        <begin position="7"/>
        <end position="18"/>
    </location>
</feature>
<protein>
    <submittedName>
        <fullName evidence="11">Splicing factor 3B subunit 1</fullName>
    </submittedName>
</protein>
<feature type="region of interest" description="Disordered" evidence="8">
    <location>
        <begin position="1"/>
        <end position="62"/>
    </location>
</feature>
<dbReference type="EMBL" id="SOZJ01000006">
    <property type="protein sequence ID" value="TGJ64970.1"/>
    <property type="molecule type" value="Genomic_DNA"/>
</dbReference>
<evidence type="ECO:0000256" key="7">
    <source>
        <dbReference type="ARBA" id="ARBA00023242"/>
    </source>
</evidence>
<dbReference type="FunFam" id="1.25.10.10:FF:000069">
    <property type="entry name" value="Splicing factor 3B subunit 1"/>
    <property type="match status" value="1"/>
</dbReference>
<evidence type="ECO:0000256" key="5">
    <source>
        <dbReference type="ARBA" id="ARBA00022737"/>
    </source>
</evidence>
<name>A0A7C8KXX0_ORBOL</name>
<comment type="similarity">
    <text evidence="2">Belongs to the SF3B1 family.</text>
</comment>
<sequence>MSDSDFDQVKRLQQERNATKIGSKRALDASTQRKDFSTKASLTDNFDKDLYGDSNGDRYEGYSREVVDEDEEMADAQGGRLVGQYTATKEMMNEFVRDDEDPLAGRTEGSRIMDRETDYQKRRFNRGPLTPTRADAFANNRQDGGEDGGRSYREIMAENDFERERARVMKAIEDKQRDGEGTDAEEHQATLSSKDADASADKENAPEGRRRKRRWDVSTTDSASTATETKAEEPKKRSRWDETPAPVAPGDAPKRSRWDQAPSLAQATPVGNQGLVTPMHPSSAPAAPVVPFGVDYGRNAPLSDEELDAMLPKEGYKILEPPAGYMPIRTPARKLLATPAPIASASGVGGFMMQDPENAKLLGKQLPTDIPGVGDLQFFKPEDMAYFGKLVEGGDENAMSVDELKERKIMRLLLKVKNGTPPMRKTALRQLTDNARAFGAGPLFNQILPLLMERTLEDQERHLLVKVIDRILYKLDDLVRPYVHKILVVIEPLLIDQDYYARVEGREIISNLSKAAGLAHMISTMRPDIDHVDEYVRNTTARAFAVVASALGIPALLPFLRAVCRSKKSWQARHTGVKIVQQIPILMGCAILPHLKGLVDCIGPNLEDEQAKVRTVTSLAIAALAEASHPYGIESFDTILNPLWTGARKQRGKGLAGFLKAVGYIIPLMDEEYANYYTVQVMEILLREFNSPDEEMKKVVLKVVSQCASTDGVTAAYLKEEVLPEFFKCFWVRRMALDKRNYRQVVETTVDVSQKVGVSEIIERVVDHLKDESEAYRKMTLETIEKVIAALGAADIAERLEERLIDGVLYAFQEQTVEDVVMLNGFGTVVNALGTRCKPYLPQIVSTILWRLNNKSSTVRQQSADLISRIAMVMKQCGEDALMGKLGIVLYEYLGEEYPEVLGSILGALRSIVTVVGINSMQPPIKDLLPRLTPILRNRHEKVQENTIDLVGRIADRGPEFVSAREWMRICFELLDMLKAHKKGIRRAANNTFGFIAKAIGPQDVLATLLNNLRVQERQSRVCTAVAIGIVAETCAPFTVLPALMNEYRVPELNVQNGVLKSLSFLFEYIGEMAKDYVYAVTPLLEDALIDRDQVHRQTAASVVKHVALGVVGLGCEDAMMHLLNLLYPNLFETSPHVIDRIIEAIDAIRMAIGPGLVMNYVWAGLFHPARKVRTPYWRLYNNAYVQSADSMVPFYPNLDEEKLQRHELYIMV</sequence>
<gene>
    <name evidence="11" type="primary">SF3B1</name>
    <name evidence="11" type="ORF">EYR41_008976</name>
</gene>
<proteinExistence type="inferred from homology"/>
<dbReference type="PANTHER" id="PTHR12097">
    <property type="entry name" value="SPLICING FACTOR 3B, SUBUNIT 1-RELATED"/>
    <property type="match status" value="1"/>
</dbReference>
<feature type="domain" description="Splicing factor 3B subunit 1" evidence="9">
    <location>
        <begin position="233"/>
        <end position="358"/>
    </location>
</feature>
<comment type="subcellular location">
    <subcellularLocation>
        <location evidence="1">Nucleus</location>
    </subcellularLocation>
</comment>
<dbReference type="GO" id="GO:0000245">
    <property type="term" value="P:spliceosomal complex assembly"/>
    <property type="evidence" value="ECO:0007669"/>
    <property type="project" value="InterPro"/>
</dbReference>
<feature type="compositionally biased region" description="Basic and acidic residues" evidence="8">
    <location>
        <begin position="229"/>
        <end position="242"/>
    </location>
</feature>
<evidence type="ECO:0000256" key="6">
    <source>
        <dbReference type="ARBA" id="ARBA00023187"/>
    </source>
</evidence>
<dbReference type="FunFam" id="1.25.10.10:FF:000810">
    <property type="entry name" value="Splicing factor 3B subunit 1"/>
    <property type="match status" value="1"/>
</dbReference>
<dbReference type="InterPro" id="IPR015016">
    <property type="entry name" value="SF3b_su1"/>
</dbReference>
<evidence type="ECO:0000313" key="11">
    <source>
        <dbReference type="EMBL" id="TGJ64970.1"/>
    </source>
</evidence>
<keyword evidence="4" id="KW-0747">Spliceosome</keyword>
<evidence type="ECO:0000256" key="3">
    <source>
        <dbReference type="ARBA" id="ARBA00022664"/>
    </source>
</evidence>
<dbReference type="GO" id="GO:0003729">
    <property type="term" value="F:mRNA binding"/>
    <property type="evidence" value="ECO:0007669"/>
    <property type="project" value="InterPro"/>
</dbReference>
<feature type="compositionally biased region" description="Basic and acidic residues" evidence="8">
    <location>
        <begin position="108"/>
        <end position="121"/>
    </location>
</feature>
<keyword evidence="5" id="KW-0677">Repeat</keyword>
<keyword evidence="6" id="KW-0508">mRNA splicing</keyword>
<keyword evidence="7" id="KW-0539">Nucleus</keyword>
<evidence type="ECO:0000259" key="9">
    <source>
        <dbReference type="Pfam" id="PF08920"/>
    </source>
</evidence>
<evidence type="ECO:0000256" key="2">
    <source>
        <dbReference type="ARBA" id="ARBA00005754"/>
    </source>
</evidence>
<evidence type="ECO:0000256" key="4">
    <source>
        <dbReference type="ARBA" id="ARBA00022728"/>
    </source>
</evidence>
<feature type="compositionally biased region" description="Basic and acidic residues" evidence="8">
    <location>
        <begin position="143"/>
        <end position="208"/>
    </location>
</feature>
<dbReference type="Pfam" id="PF22646">
    <property type="entry name" value="PPP2R1A-like_HEAT"/>
    <property type="match status" value="1"/>
</dbReference>
<keyword evidence="3" id="KW-0507">mRNA processing</keyword>
<reference evidence="11 12" key="1">
    <citation type="submission" date="2019-03" db="EMBL/GenBank/DDBJ databases">
        <title>Nematode-trapping fungi genome.</title>
        <authorList>
            <person name="Vidal-Diez De Ulzurrun G."/>
        </authorList>
    </citation>
    <scope>NUCLEOTIDE SEQUENCE [LARGE SCALE GENOMIC DNA]</scope>
    <source>
        <strain evidence="11 12">TWF154</strain>
    </source>
</reference>
<organism evidence="11 12">
    <name type="scientific">Orbilia oligospora</name>
    <name type="common">Nematode-trapping fungus</name>
    <name type="synonym">Arthrobotrys oligospora</name>
    <dbReference type="NCBI Taxonomy" id="2813651"/>
    <lineage>
        <taxon>Eukaryota</taxon>
        <taxon>Fungi</taxon>
        <taxon>Dikarya</taxon>
        <taxon>Ascomycota</taxon>
        <taxon>Pezizomycotina</taxon>
        <taxon>Orbiliomycetes</taxon>
        <taxon>Orbiliales</taxon>
        <taxon>Orbiliaceae</taxon>
        <taxon>Orbilia</taxon>
    </lineage>
</organism>
<dbReference type="SUPFAM" id="SSF48371">
    <property type="entry name" value="ARM repeat"/>
    <property type="match status" value="1"/>
</dbReference>
<evidence type="ECO:0000259" key="10">
    <source>
        <dbReference type="Pfam" id="PF22646"/>
    </source>
</evidence>
<dbReference type="InterPro" id="IPR054573">
    <property type="entry name" value="PP2A/SF3B1-like_HEAT"/>
</dbReference>
<feature type="domain" description="Phosphatase PP2A regulatory subunit A/Splicing factor 3B subunit 1-like HEAT repeat" evidence="10">
    <location>
        <begin position="998"/>
        <end position="1076"/>
    </location>
</feature>
<feature type="compositionally biased region" description="Low complexity" evidence="8">
    <location>
        <begin position="218"/>
        <end position="228"/>
    </location>
</feature>
<feature type="compositionally biased region" description="Basic and acidic residues" evidence="8">
    <location>
        <begin position="45"/>
        <end position="62"/>
    </location>
</feature>
<dbReference type="InterPro" id="IPR011989">
    <property type="entry name" value="ARM-like"/>
</dbReference>
<accession>A0A7C8KXX0</accession>
<comment type="caution">
    <text evidence="11">The sequence shown here is derived from an EMBL/GenBank/DDBJ whole genome shotgun (WGS) entry which is preliminary data.</text>
</comment>
<dbReference type="GO" id="GO:0005681">
    <property type="term" value="C:spliceosomal complex"/>
    <property type="evidence" value="ECO:0007669"/>
    <property type="project" value="UniProtKB-KW"/>
</dbReference>
<feature type="compositionally biased region" description="Basic and acidic residues" evidence="8">
    <location>
        <begin position="25"/>
        <end position="37"/>
    </location>
</feature>